<comment type="caution">
    <text evidence="1">The sequence shown here is derived from an EMBL/GenBank/DDBJ whole genome shotgun (WGS) entry which is preliminary data.</text>
</comment>
<reference evidence="1 2" key="1">
    <citation type="submission" date="2024-06" db="EMBL/GenBank/DDBJ databases">
        <title>Genomic Encyclopedia of Type Strains, Phase V (KMG-V): Genome sequencing to study the core and pangenomes of soil and plant-associated prokaryotes.</title>
        <authorList>
            <person name="Whitman W."/>
        </authorList>
    </citation>
    <scope>NUCLEOTIDE SEQUENCE [LARGE SCALE GENOMIC DNA]</scope>
    <source>
        <strain evidence="1 2">USDA 160</strain>
    </source>
</reference>
<proteinExistence type="predicted"/>
<protein>
    <recommendedName>
        <fullName evidence="3">Transposase</fullName>
    </recommendedName>
</protein>
<dbReference type="Proteomes" id="UP001549291">
    <property type="component" value="Unassembled WGS sequence"/>
</dbReference>
<name>A0ABV2RYH9_BRAJP</name>
<evidence type="ECO:0008006" key="3">
    <source>
        <dbReference type="Google" id="ProtNLM"/>
    </source>
</evidence>
<keyword evidence="2" id="KW-1185">Reference proteome</keyword>
<organism evidence="1 2">
    <name type="scientific">Bradyrhizobium japonicum</name>
    <dbReference type="NCBI Taxonomy" id="375"/>
    <lineage>
        <taxon>Bacteria</taxon>
        <taxon>Pseudomonadati</taxon>
        <taxon>Pseudomonadota</taxon>
        <taxon>Alphaproteobacteria</taxon>
        <taxon>Hyphomicrobiales</taxon>
        <taxon>Nitrobacteraceae</taxon>
        <taxon>Bradyrhizobium</taxon>
    </lineage>
</organism>
<dbReference type="EMBL" id="JBEPTQ010000002">
    <property type="protein sequence ID" value="MET4721994.1"/>
    <property type="molecule type" value="Genomic_DNA"/>
</dbReference>
<gene>
    <name evidence="1" type="ORF">ABIF63_006100</name>
</gene>
<evidence type="ECO:0000313" key="2">
    <source>
        <dbReference type="Proteomes" id="UP001549291"/>
    </source>
</evidence>
<accession>A0ABV2RYH9</accession>
<evidence type="ECO:0000313" key="1">
    <source>
        <dbReference type="EMBL" id="MET4721994.1"/>
    </source>
</evidence>
<sequence length="83" mass="9391">MQNKAWLLCRCGTGLVAASKRDASHRPVLVSSLSKEARESDMDACWFLAEIVKVFWSDRHKRLRQVRPSVPQAPPPLKCDDAE</sequence>